<sequence length="214" mass="23339">MRRWSAVQQFSGFKRSVFQSKRLALSAIGLSVLLLSGCVTVPADIRGTTDTPQMNLQVVQGAPQLYVGQESRFGGKVVSVTNEQNKTKLEIATVPLDEGARPILGAASVGRIHAYVNGFVDPVDLRGQLVTVVGPITGAEKGTIGQSSYNFITVDVNSYKRWHLSQQVVMPPQPIGPWGYYGPYNSRWGRGFGPGWGPGWYDPQPARVETFVTE</sequence>
<dbReference type="EMBL" id="UGGO01000001">
    <property type="protein sequence ID" value="STQ44523.1"/>
    <property type="molecule type" value="Genomic_DNA"/>
</dbReference>
<dbReference type="PANTHER" id="PTHR37530:SF1">
    <property type="entry name" value="OUTER MEMBRANE PROTEIN SLP"/>
    <property type="match status" value="1"/>
</dbReference>
<dbReference type="NCBIfam" id="TIGR00752">
    <property type="entry name" value="slp"/>
    <property type="match status" value="1"/>
</dbReference>
<dbReference type="InterPro" id="IPR004658">
    <property type="entry name" value="OMP_Slp"/>
</dbReference>
<protein>
    <submittedName>
        <fullName evidence="1">Outer membrane protein slp</fullName>
    </submittedName>
</protein>
<organism evidence="1 2">
    <name type="scientific">Ewingella americana</name>
    <dbReference type="NCBI Taxonomy" id="41202"/>
    <lineage>
        <taxon>Bacteria</taxon>
        <taxon>Pseudomonadati</taxon>
        <taxon>Pseudomonadota</taxon>
        <taxon>Gammaproteobacteria</taxon>
        <taxon>Enterobacterales</taxon>
        <taxon>Yersiniaceae</taxon>
        <taxon>Ewingella</taxon>
    </lineage>
</organism>
<evidence type="ECO:0000313" key="1">
    <source>
        <dbReference type="EMBL" id="STQ44523.1"/>
    </source>
</evidence>
<dbReference type="GO" id="GO:0019867">
    <property type="term" value="C:outer membrane"/>
    <property type="evidence" value="ECO:0007669"/>
    <property type="project" value="InterPro"/>
</dbReference>
<reference evidence="1 2" key="1">
    <citation type="submission" date="2018-06" db="EMBL/GenBank/DDBJ databases">
        <authorList>
            <consortium name="Pathogen Informatics"/>
            <person name="Doyle S."/>
        </authorList>
    </citation>
    <scope>NUCLEOTIDE SEQUENCE [LARGE SCALE GENOMIC DNA]</scope>
    <source>
        <strain evidence="1 2">NCTC12157</strain>
    </source>
</reference>
<name>A0A2N0MZY5_9GAMM</name>
<dbReference type="AlphaFoldDB" id="A0A2N0MZY5"/>
<proteinExistence type="predicted"/>
<dbReference type="RefSeq" id="WP_034790705.1">
    <property type="nucleotide sequence ID" value="NZ_CP048243.1"/>
</dbReference>
<dbReference type="GeneID" id="78380142"/>
<dbReference type="PANTHER" id="PTHR37530">
    <property type="entry name" value="OUTER MEMBRANE PROTEIN SLP"/>
    <property type="match status" value="1"/>
</dbReference>
<dbReference type="Proteomes" id="UP000254304">
    <property type="component" value="Unassembled WGS sequence"/>
</dbReference>
<dbReference type="PIRSF" id="PIRSF004982">
    <property type="entry name" value="SlP"/>
    <property type="match status" value="1"/>
</dbReference>
<accession>A0A2N0MZY5</accession>
<gene>
    <name evidence="1" type="primary">slp</name>
    <name evidence="1" type="ORF">NCTC12157_02245</name>
</gene>
<dbReference type="Pfam" id="PF03843">
    <property type="entry name" value="Slp"/>
    <property type="match status" value="1"/>
</dbReference>
<evidence type="ECO:0000313" key="2">
    <source>
        <dbReference type="Proteomes" id="UP000254304"/>
    </source>
</evidence>